<evidence type="ECO:0000313" key="2">
    <source>
        <dbReference type="EMBL" id="SIT06939.1"/>
    </source>
</evidence>
<dbReference type="CDD" id="cd03801">
    <property type="entry name" value="GT4_PimA-like"/>
    <property type="match status" value="1"/>
</dbReference>
<dbReference type="OrthoDB" id="9790710at2"/>
<accession>A0A1N7P907</accession>
<gene>
    <name evidence="2" type="ORF">SAMN05421759_11388</name>
</gene>
<dbReference type="Pfam" id="PF13692">
    <property type="entry name" value="Glyco_trans_1_4"/>
    <property type="match status" value="1"/>
</dbReference>
<dbReference type="PANTHER" id="PTHR45947">
    <property type="entry name" value="SULFOQUINOVOSYL TRANSFERASE SQD2"/>
    <property type="match status" value="1"/>
</dbReference>
<keyword evidence="2" id="KW-0808">Transferase</keyword>
<evidence type="ECO:0000259" key="1">
    <source>
        <dbReference type="Pfam" id="PF13439"/>
    </source>
</evidence>
<dbReference type="AlphaFoldDB" id="A0A1N7P907"/>
<dbReference type="SUPFAM" id="SSF53756">
    <property type="entry name" value="UDP-Glycosyltransferase/glycogen phosphorylase"/>
    <property type="match status" value="1"/>
</dbReference>
<dbReference type="PANTHER" id="PTHR45947:SF3">
    <property type="entry name" value="SULFOQUINOVOSYL TRANSFERASE SQD2"/>
    <property type="match status" value="1"/>
</dbReference>
<dbReference type="InterPro" id="IPR050194">
    <property type="entry name" value="Glycosyltransferase_grp1"/>
</dbReference>
<organism evidence="2 3">
    <name type="scientific">Roseivivax lentus</name>
    <dbReference type="NCBI Taxonomy" id="633194"/>
    <lineage>
        <taxon>Bacteria</taxon>
        <taxon>Pseudomonadati</taxon>
        <taxon>Pseudomonadota</taxon>
        <taxon>Alphaproteobacteria</taxon>
        <taxon>Rhodobacterales</taxon>
        <taxon>Roseobacteraceae</taxon>
        <taxon>Roseivivax</taxon>
    </lineage>
</organism>
<sequence length="395" mass="43243">MVSTGIPRRGDQRSAPARPLRVGFVTIGDPRKVGFWSGTPYYMARALEEQAMEIVGLGPLQAPALPLHKAYAKIRRTFGLPRLSPFHAAPVARQFATDAERKISDAEVDMVFAPAGSTFARGTPPDVPLVYTSDATFKLVENYHPNYRNLSRRARIEIDALERDSISRADLLLYPTEWAAQSAMEDYGADPALVHVIPWGANLMDAPDRETALRERAHTGLRLLFVGVDWAEKGAAIAIEALDCLRAQGIDARLTICGCSPPHPVDRDGLEIIPFLDKQNPEEMKRLTRLFDESDFFILPTRADCYGIVFCEAAAYGLPSIAPATGGVPGVVLHGTNGILVDPDAPGRDYAAAIAALLADPGRISRLRESTRNRYEAELNWSAWGQRVGKLMASL</sequence>
<dbReference type="Proteomes" id="UP000186684">
    <property type="component" value="Unassembled WGS sequence"/>
</dbReference>
<name>A0A1N7P907_9RHOB</name>
<dbReference type="GO" id="GO:0016758">
    <property type="term" value="F:hexosyltransferase activity"/>
    <property type="evidence" value="ECO:0007669"/>
    <property type="project" value="TreeGrafter"/>
</dbReference>
<keyword evidence="3" id="KW-1185">Reference proteome</keyword>
<dbReference type="InterPro" id="IPR028098">
    <property type="entry name" value="Glyco_trans_4-like_N"/>
</dbReference>
<feature type="domain" description="Glycosyltransferase subfamily 4-like N-terminal" evidence="1">
    <location>
        <begin position="41"/>
        <end position="202"/>
    </location>
</feature>
<reference evidence="3" key="1">
    <citation type="submission" date="2017-01" db="EMBL/GenBank/DDBJ databases">
        <authorList>
            <person name="Varghese N."/>
            <person name="Submissions S."/>
        </authorList>
    </citation>
    <scope>NUCLEOTIDE SEQUENCE [LARGE SCALE GENOMIC DNA]</scope>
    <source>
        <strain evidence="3">DSM 29430</strain>
    </source>
</reference>
<dbReference type="STRING" id="633194.SAMN05421759_11388"/>
<dbReference type="EMBL" id="FTOQ01000013">
    <property type="protein sequence ID" value="SIT06939.1"/>
    <property type="molecule type" value="Genomic_DNA"/>
</dbReference>
<protein>
    <submittedName>
        <fullName evidence="2">Glycosyltransferase involved in cell wall bisynthesis</fullName>
    </submittedName>
</protein>
<dbReference type="Gene3D" id="3.40.50.2000">
    <property type="entry name" value="Glycogen Phosphorylase B"/>
    <property type="match status" value="2"/>
</dbReference>
<proteinExistence type="predicted"/>
<dbReference type="Pfam" id="PF13439">
    <property type="entry name" value="Glyco_transf_4"/>
    <property type="match status" value="1"/>
</dbReference>
<evidence type="ECO:0000313" key="3">
    <source>
        <dbReference type="Proteomes" id="UP000186684"/>
    </source>
</evidence>